<dbReference type="Proteomes" id="UP001150925">
    <property type="component" value="Unassembled WGS sequence"/>
</dbReference>
<dbReference type="Pfam" id="PF10282">
    <property type="entry name" value="Lactonase"/>
    <property type="match status" value="1"/>
</dbReference>
<dbReference type="PANTHER" id="PTHR13211">
    <property type="entry name" value="TELOMERASE CAJAL BODY PROTEIN 1"/>
    <property type="match status" value="1"/>
</dbReference>
<protein>
    <recommendedName>
        <fullName evidence="4">Telomerase Cajal body protein 1</fullName>
    </recommendedName>
</protein>
<dbReference type="SUPFAM" id="SSF50978">
    <property type="entry name" value="WD40 repeat-like"/>
    <property type="match status" value="1"/>
</dbReference>
<dbReference type="InterPro" id="IPR001680">
    <property type="entry name" value="WD40_rpt"/>
</dbReference>
<organism evidence="2 3">
    <name type="scientific">Dispira parvispora</name>
    <dbReference type="NCBI Taxonomy" id="1520584"/>
    <lineage>
        <taxon>Eukaryota</taxon>
        <taxon>Fungi</taxon>
        <taxon>Fungi incertae sedis</taxon>
        <taxon>Zoopagomycota</taxon>
        <taxon>Kickxellomycotina</taxon>
        <taxon>Dimargaritomycetes</taxon>
        <taxon>Dimargaritales</taxon>
        <taxon>Dimargaritaceae</taxon>
        <taxon>Dispira</taxon>
    </lineage>
</organism>
<dbReference type="Gene3D" id="2.130.10.10">
    <property type="entry name" value="YVTN repeat-like/Quinoprotein amine dehydrogenase"/>
    <property type="match status" value="1"/>
</dbReference>
<feature type="compositionally biased region" description="Polar residues" evidence="1">
    <location>
        <begin position="426"/>
        <end position="435"/>
    </location>
</feature>
<dbReference type="AlphaFoldDB" id="A0A9W8DZ24"/>
<evidence type="ECO:0000313" key="2">
    <source>
        <dbReference type="EMBL" id="KAJ1953480.1"/>
    </source>
</evidence>
<proteinExistence type="predicted"/>
<dbReference type="InterPro" id="IPR019405">
    <property type="entry name" value="Lactonase_7-beta_prop"/>
</dbReference>
<dbReference type="SMART" id="SM00320">
    <property type="entry name" value="WD40"/>
    <property type="match status" value="4"/>
</dbReference>
<dbReference type="Pfam" id="PF00400">
    <property type="entry name" value="WD40"/>
    <property type="match status" value="1"/>
</dbReference>
<evidence type="ECO:0000313" key="3">
    <source>
        <dbReference type="Proteomes" id="UP001150925"/>
    </source>
</evidence>
<dbReference type="EMBL" id="JANBPY010002859">
    <property type="protein sequence ID" value="KAJ1953480.1"/>
    <property type="molecule type" value="Genomic_DNA"/>
</dbReference>
<evidence type="ECO:0008006" key="4">
    <source>
        <dbReference type="Google" id="ProtNLM"/>
    </source>
</evidence>
<dbReference type="InterPro" id="IPR015943">
    <property type="entry name" value="WD40/YVTN_repeat-like_dom_sf"/>
</dbReference>
<dbReference type="InterPro" id="IPR051150">
    <property type="entry name" value="SWT21/TCAB1_mRNA_Telomere"/>
</dbReference>
<dbReference type="InterPro" id="IPR036322">
    <property type="entry name" value="WD40_repeat_dom_sf"/>
</dbReference>
<feature type="region of interest" description="Disordered" evidence="1">
    <location>
        <begin position="406"/>
        <end position="435"/>
    </location>
</feature>
<name>A0A9W8DZ24_9FUNG</name>
<reference evidence="2" key="1">
    <citation type="submission" date="2022-07" db="EMBL/GenBank/DDBJ databases">
        <title>Phylogenomic reconstructions and comparative analyses of Kickxellomycotina fungi.</title>
        <authorList>
            <person name="Reynolds N.K."/>
            <person name="Stajich J.E."/>
            <person name="Barry K."/>
            <person name="Grigoriev I.V."/>
            <person name="Crous P."/>
            <person name="Smith M.E."/>
        </authorList>
    </citation>
    <scope>NUCLEOTIDE SEQUENCE</scope>
    <source>
        <strain evidence="2">RSA 1196</strain>
    </source>
</reference>
<dbReference type="OrthoDB" id="239865at2759"/>
<comment type="caution">
    <text evidence="2">The sequence shown here is derived from an EMBL/GenBank/DDBJ whole genome shotgun (WGS) entry which is preliminary data.</text>
</comment>
<gene>
    <name evidence="2" type="ORF">IWQ62_005982</name>
</gene>
<dbReference type="PANTHER" id="PTHR13211:SF0">
    <property type="entry name" value="TELOMERASE CAJAL BODY PROTEIN 1"/>
    <property type="match status" value="1"/>
</dbReference>
<evidence type="ECO:0000256" key="1">
    <source>
        <dbReference type="SAM" id="MobiDB-lite"/>
    </source>
</evidence>
<keyword evidence="3" id="KW-1185">Reference proteome</keyword>
<sequence>MDQSSTIDEPVDASNLPETTLQTDSAVSNYWHSEASSSILDIRPTLVASTGSTYCHSVATVLNHTLPPWNRPHGTRQHTSENDYFCQGHWSSDGSLLLTSSYDRCLRVFQYPETVWNSRTSPSSEIPEPLGWEPFLCLRESEGIVDCQWYPLANGYDPSTWCVLTTTRDHPLHLWDVYTGQLRASYRTENDREEILNSYAVAFNLDGTKVCAGCDNHLLLFDVNRPGRECTRIPITPTRRSRQGQKGIISSIHFNPDKSGLYALGTFSNSVGLYDSRDHHLHYLKKPPGGSGVTQVQFSPCGYYLYVATRTKQTIYCWDIRQTGRWIYDIDRPMRTNQRIYFDMDPSGRYLATGHDSFGNVAVHALETYAGDTVPLAIEPRSTIFKSQGMVVSNAKFHPTQPHLCTLSGERSTPEIPESPLPLSKDTASCPSTSSLDNSVRIWNWNPSPLSLRYDE</sequence>
<accession>A0A9W8DZ24</accession>